<reference evidence="2 3" key="1">
    <citation type="submission" date="2016-07" db="EMBL/GenBank/DDBJ databases">
        <title>Pervasive Adenine N6-methylation of Active Genes in Fungi.</title>
        <authorList>
            <consortium name="DOE Joint Genome Institute"/>
            <person name="Mondo S.J."/>
            <person name="Dannebaum R.O."/>
            <person name="Kuo R.C."/>
            <person name="Labutti K."/>
            <person name="Haridas S."/>
            <person name="Kuo A."/>
            <person name="Salamov A."/>
            <person name="Ahrendt S.R."/>
            <person name="Lipzen A."/>
            <person name="Sullivan W."/>
            <person name="Andreopoulos W.B."/>
            <person name="Clum A."/>
            <person name="Lindquist E."/>
            <person name="Daum C."/>
            <person name="Ramamoorthy G.K."/>
            <person name="Gryganskyi A."/>
            <person name="Culley D."/>
            <person name="Magnuson J.K."/>
            <person name="James T.Y."/>
            <person name="O'Malley M.A."/>
            <person name="Stajich J.E."/>
            <person name="Spatafora J.W."/>
            <person name="Visel A."/>
            <person name="Grigoriev I.V."/>
        </authorList>
    </citation>
    <scope>NUCLEOTIDE SEQUENCE [LARGE SCALE GENOMIC DNA]</scope>
    <source>
        <strain evidence="2 3">PL171</strain>
    </source>
</reference>
<feature type="region of interest" description="Disordered" evidence="1">
    <location>
        <begin position="53"/>
        <end position="210"/>
    </location>
</feature>
<feature type="region of interest" description="Disordered" evidence="1">
    <location>
        <begin position="1"/>
        <end position="38"/>
    </location>
</feature>
<protein>
    <submittedName>
        <fullName evidence="2">Uncharacterized protein</fullName>
    </submittedName>
</protein>
<feature type="compositionally biased region" description="Polar residues" evidence="1">
    <location>
        <begin position="1"/>
        <end position="13"/>
    </location>
</feature>
<keyword evidence="3" id="KW-1185">Reference proteome</keyword>
<feature type="compositionally biased region" description="Pro residues" evidence="1">
    <location>
        <begin position="178"/>
        <end position="187"/>
    </location>
</feature>
<dbReference type="Proteomes" id="UP000193411">
    <property type="component" value="Unassembled WGS sequence"/>
</dbReference>
<evidence type="ECO:0000313" key="2">
    <source>
        <dbReference type="EMBL" id="ORZ35666.1"/>
    </source>
</evidence>
<proteinExistence type="predicted"/>
<organism evidence="2 3">
    <name type="scientific">Catenaria anguillulae PL171</name>
    <dbReference type="NCBI Taxonomy" id="765915"/>
    <lineage>
        <taxon>Eukaryota</taxon>
        <taxon>Fungi</taxon>
        <taxon>Fungi incertae sedis</taxon>
        <taxon>Blastocladiomycota</taxon>
        <taxon>Blastocladiomycetes</taxon>
        <taxon>Blastocladiales</taxon>
        <taxon>Catenariaceae</taxon>
        <taxon>Catenaria</taxon>
    </lineage>
</organism>
<feature type="compositionally biased region" description="Low complexity" evidence="1">
    <location>
        <begin position="59"/>
        <end position="97"/>
    </location>
</feature>
<dbReference type="AlphaFoldDB" id="A0A1Y2HM66"/>
<evidence type="ECO:0000313" key="3">
    <source>
        <dbReference type="Proteomes" id="UP000193411"/>
    </source>
</evidence>
<sequence>MATTPTLPSSATFTSLPMPPTRSPPFSPSTSSRPIVSNPSATWELAEFLSTTEPPTALSATSPASVSSKSSKSSRSSGFFGKKFASSKSQPTLSASSPSPPPPVPTSVVPERLPPGHPKYVMLPGADQVLRQFGGGQSDTPSGPTTPIPQARRRSQAKPSEPDPASSTVSTSMAAAMPPVPSPPPPASSAFRRSHSPGHMSTVSATLPEGSSVAARMRATLAAAMADADAATNAKLQRVMMRAVSPSSGRKYATSPVPAGAVGESLAQSQSGGEEARGRNVGGVGDEQRAPRRSSSVTRDRPVTVLGPRGVSPVRVPVQKTSRGVSPVRQQVVSVDEPTYSSAPPGTAAMVAPAAEPTPTPTPTLTTSRTVPPAPPSPLPTLPPLPDSLSDLSRADLERLVRLLHADATAARHVADDARAAEAAHKAQLDKLAVRAFKTITDLRKRDVERDAEMEAVKREREEVGTRLGQVLAVLGGVVPGLVPEEVAGEGVVRSQS</sequence>
<evidence type="ECO:0000256" key="1">
    <source>
        <dbReference type="SAM" id="MobiDB-lite"/>
    </source>
</evidence>
<feature type="compositionally biased region" description="Low complexity" evidence="1">
    <location>
        <begin position="305"/>
        <end position="314"/>
    </location>
</feature>
<feature type="region of interest" description="Disordered" evidence="1">
    <location>
        <begin position="244"/>
        <end position="314"/>
    </location>
</feature>
<accession>A0A1Y2HM66</accession>
<gene>
    <name evidence="2" type="ORF">BCR44DRAFT_1433945</name>
</gene>
<feature type="region of interest" description="Disordered" evidence="1">
    <location>
        <begin position="355"/>
        <end position="380"/>
    </location>
</feature>
<feature type="compositionally biased region" description="Pro residues" evidence="1">
    <location>
        <begin position="17"/>
        <end position="27"/>
    </location>
</feature>
<name>A0A1Y2HM66_9FUNG</name>
<dbReference type="EMBL" id="MCFL01000021">
    <property type="protein sequence ID" value="ORZ35666.1"/>
    <property type="molecule type" value="Genomic_DNA"/>
</dbReference>
<feature type="compositionally biased region" description="Low complexity" evidence="1">
    <location>
        <begin position="165"/>
        <end position="177"/>
    </location>
</feature>
<comment type="caution">
    <text evidence="2">The sequence shown here is derived from an EMBL/GenBank/DDBJ whole genome shotgun (WGS) entry which is preliminary data.</text>
</comment>